<dbReference type="PROSITE" id="PS50043">
    <property type="entry name" value="HTH_LUXR_2"/>
    <property type="match status" value="1"/>
</dbReference>
<dbReference type="SUPFAM" id="SSF46894">
    <property type="entry name" value="C-terminal effector domain of the bipartite response regulators"/>
    <property type="match status" value="1"/>
</dbReference>
<dbReference type="InterPro" id="IPR027417">
    <property type="entry name" value="P-loop_NTPase"/>
</dbReference>
<dbReference type="RefSeq" id="WP_343984873.1">
    <property type="nucleotide sequence ID" value="NZ_BAAAJG010000025.1"/>
</dbReference>
<protein>
    <submittedName>
        <fullName evidence="4">AAA family ATPase</fullName>
    </submittedName>
</protein>
<keyword evidence="2" id="KW-0067">ATP-binding</keyword>
<dbReference type="InterPro" id="IPR016032">
    <property type="entry name" value="Sig_transdc_resp-reg_C-effctor"/>
</dbReference>
<dbReference type="SUPFAM" id="SSF52540">
    <property type="entry name" value="P-loop containing nucleoside triphosphate hydrolases"/>
    <property type="match status" value="1"/>
</dbReference>
<dbReference type="Gene3D" id="3.40.50.300">
    <property type="entry name" value="P-loop containing nucleotide triphosphate hydrolases"/>
    <property type="match status" value="1"/>
</dbReference>
<dbReference type="PANTHER" id="PTHR16305:SF35">
    <property type="entry name" value="TRANSCRIPTIONAL ACTIVATOR DOMAIN"/>
    <property type="match status" value="1"/>
</dbReference>
<dbReference type="InterPro" id="IPR036388">
    <property type="entry name" value="WH-like_DNA-bd_sf"/>
</dbReference>
<reference evidence="5" key="1">
    <citation type="journal article" date="2019" name="Int. J. Syst. Evol. Microbiol.">
        <title>The Global Catalogue of Microorganisms (GCM) 10K type strain sequencing project: providing services to taxonomists for standard genome sequencing and annotation.</title>
        <authorList>
            <consortium name="The Broad Institute Genomics Platform"/>
            <consortium name="The Broad Institute Genome Sequencing Center for Infectious Disease"/>
            <person name="Wu L."/>
            <person name="Ma J."/>
        </authorList>
    </citation>
    <scope>NUCLEOTIDE SEQUENCE [LARGE SCALE GENOMIC DNA]</scope>
    <source>
        <strain evidence="5">JCM 12165</strain>
    </source>
</reference>
<evidence type="ECO:0000259" key="3">
    <source>
        <dbReference type="PROSITE" id="PS50043"/>
    </source>
</evidence>
<keyword evidence="1" id="KW-0547">Nucleotide-binding</keyword>
<dbReference type="PRINTS" id="PR00038">
    <property type="entry name" value="HTHLUXR"/>
</dbReference>
<accession>A0ABW4FFZ1</accession>
<dbReference type="CDD" id="cd06170">
    <property type="entry name" value="LuxR_C_like"/>
    <property type="match status" value="1"/>
</dbReference>
<keyword evidence="5" id="KW-1185">Reference proteome</keyword>
<dbReference type="InterPro" id="IPR011990">
    <property type="entry name" value="TPR-like_helical_dom_sf"/>
</dbReference>
<comment type="caution">
    <text evidence="4">The sequence shown here is derived from an EMBL/GenBank/DDBJ whole genome shotgun (WGS) entry which is preliminary data.</text>
</comment>
<name>A0ABW4FFZ1_9PSEU</name>
<dbReference type="InterPro" id="IPR041664">
    <property type="entry name" value="AAA_16"/>
</dbReference>
<dbReference type="Pfam" id="PF13191">
    <property type="entry name" value="AAA_16"/>
    <property type="match status" value="1"/>
</dbReference>
<dbReference type="PANTHER" id="PTHR16305">
    <property type="entry name" value="TESTICULAR SOLUBLE ADENYLYL CYCLASE"/>
    <property type="match status" value="1"/>
</dbReference>
<dbReference type="Gene3D" id="1.25.40.10">
    <property type="entry name" value="Tetratricopeptide repeat domain"/>
    <property type="match status" value="1"/>
</dbReference>
<sequence length="1023" mass="107715">MTGVARLGAGIGLVGRRHEVSALAGALDRAAAGRPTGVLLSGDAGVGKSRLVTEAVERAVAAGFTVLVGRCLDTAESALPYLPFTEIVGALAATHAKLLDEHEALRHLLPGGWARGGTTRGEDRDLGQLRVFDAVLSALDDLTASAPVLLVVEDLHWADRSSRDLLVFLLSRLSGQGLVVLATYRTDDLHRRHPLRPVLSELVRLPAVERIDLTPLPEHEALELVRLLADGSLPAAMLRTVARRSEGNAFFAEELVSASSDGLPHGLAEVLLARVEGLSPATQRMLRIASVAGRRVRHDRLAAVSGLPVDELEHALREAVAHHVLVAAAAEPGGVPGDDAYAFRHALLREAVYHELLPGERSRLHAAYAALLALPGGSGPRGAAEPGRAAELAHHAMACHDLPLALAASVQAANEANEREAPAEILLHTERAIDLWPAVPDAEAVAGVDEGTLTRWAAWGASATGDPDRGIALGRRALELAEERGDPRLTSAIGRRYALRLLDLAGHEQEALTVARRALELVVGLPPSDELAWAHAVLARVLGRLDHFAESVAEAEAALAVARRVSAEQNVRVEGATADALVTLAVCAEYDGDPERARQLLAEAKPLARDSANLTVELRAYYAVGISLLGEGRLAEAGDEFAAGEERAAATGTTWSGYGLELRVAHVIARYMRGEWDAAEAAAEIAGESVSATVATRLAAAGLLTSVGRGRFAATERRLAELRDSTPVDEQVIMLMGQAGAEAAMWQGRPEEAAQRVRHALDGLNTGPYTDLNPHLGRIMLGALGTAAYGDMAAAGLQPVAEAVTAAREMVRAAEEAAERGLPRAGALGPEGRAWLCRARAELTRVAGTPDPAAWSEVVAAFAYERQDRAPGGTALPSYQQAYAMLRRAEAALTSGAAHAQVAEDLRAALGTAAWLRAEPLAGAVRELAARAGVRLEAAPPPPVPAGPDPLTPRERSVLGLVASGRTNRQIGAELFISEKTVSVHLSRVMAKLGASSRTEAVTVAYERGLLAPANREMVRSDP</sequence>
<dbReference type="Pfam" id="PF00196">
    <property type="entry name" value="GerE"/>
    <property type="match status" value="1"/>
</dbReference>
<dbReference type="Gene3D" id="1.10.10.10">
    <property type="entry name" value="Winged helix-like DNA-binding domain superfamily/Winged helix DNA-binding domain"/>
    <property type="match status" value="1"/>
</dbReference>
<feature type="domain" description="HTH luxR-type" evidence="3">
    <location>
        <begin position="944"/>
        <end position="1009"/>
    </location>
</feature>
<dbReference type="SUPFAM" id="SSF48452">
    <property type="entry name" value="TPR-like"/>
    <property type="match status" value="1"/>
</dbReference>
<evidence type="ECO:0000313" key="5">
    <source>
        <dbReference type="Proteomes" id="UP001597145"/>
    </source>
</evidence>
<dbReference type="EMBL" id="JBHUCP010000003">
    <property type="protein sequence ID" value="MFD1528897.1"/>
    <property type="molecule type" value="Genomic_DNA"/>
</dbReference>
<proteinExistence type="predicted"/>
<evidence type="ECO:0000256" key="1">
    <source>
        <dbReference type="ARBA" id="ARBA00022741"/>
    </source>
</evidence>
<dbReference type="PROSITE" id="PS00622">
    <property type="entry name" value="HTH_LUXR_1"/>
    <property type="match status" value="1"/>
</dbReference>
<dbReference type="SMART" id="SM00421">
    <property type="entry name" value="HTH_LUXR"/>
    <property type="match status" value="1"/>
</dbReference>
<dbReference type="InterPro" id="IPR000792">
    <property type="entry name" value="Tscrpt_reg_LuxR_C"/>
</dbReference>
<gene>
    <name evidence="4" type="ORF">ACFSCY_05545</name>
</gene>
<dbReference type="Proteomes" id="UP001597145">
    <property type="component" value="Unassembled WGS sequence"/>
</dbReference>
<organism evidence="4 5">
    <name type="scientific">Pseudonocardia aurantiaca</name>
    <dbReference type="NCBI Taxonomy" id="75290"/>
    <lineage>
        <taxon>Bacteria</taxon>
        <taxon>Bacillati</taxon>
        <taxon>Actinomycetota</taxon>
        <taxon>Actinomycetes</taxon>
        <taxon>Pseudonocardiales</taxon>
        <taxon>Pseudonocardiaceae</taxon>
        <taxon>Pseudonocardia</taxon>
    </lineage>
</organism>
<evidence type="ECO:0000313" key="4">
    <source>
        <dbReference type="EMBL" id="MFD1528897.1"/>
    </source>
</evidence>
<evidence type="ECO:0000256" key="2">
    <source>
        <dbReference type="ARBA" id="ARBA00022840"/>
    </source>
</evidence>